<gene>
    <name evidence="3" type="ORF">ETU37_06510</name>
</gene>
<protein>
    <submittedName>
        <fullName evidence="3">DUF4386 domain-containing protein</fullName>
    </submittedName>
</protein>
<keyword evidence="2" id="KW-0472">Membrane</keyword>
<feature type="transmembrane region" description="Helical" evidence="2">
    <location>
        <begin position="76"/>
        <end position="101"/>
    </location>
</feature>
<accession>A0A4Q5J4B5</accession>
<keyword evidence="4" id="KW-1185">Reference proteome</keyword>
<proteinExistence type="predicted"/>
<keyword evidence="2" id="KW-1133">Transmembrane helix</keyword>
<dbReference type="OrthoDB" id="4196772at2"/>
<organism evidence="3 4">
    <name type="scientific">Nocardioides iriomotensis</name>
    <dbReference type="NCBI Taxonomy" id="715784"/>
    <lineage>
        <taxon>Bacteria</taxon>
        <taxon>Bacillati</taxon>
        <taxon>Actinomycetota</taxon>
        <taxon>Actinomycetes</taxon>
        <taxon>Propionibacteriales</taxon>
        <taxon>Nocardioidaceae</taxon>
        <taxon>Nocardioides</taxon>
    </lineage>
</organism>
<dbReference type="EMBL" id="SDPU01000018">
    <property type="protein sequence ID" value="RYU13477.1"/>
    <property type="molecule type" value="Genomic_DNA"/>
</dbReference>
<dbReference type="Proteomes" id="UP000291189">
    <property type="component" value="Unassembled WGS sequence"/>
</dbReference>
<feature type="compositionally biased region" description="Basic and acidic residues" evidence="1">
    <location>
        <begin position="1"/>
        <end position="18"/>
    </location>
</feature>
<comment type="caution">
    <text evidence="3">The sequence shown here is derived from an EMBL/GenBank/DDBJ whole genome shotgun (WGS) entry which is preliminary data.</text>
</comment>
<evidence type="ECO:0000256" key="1">
    <source>
        <dbReference type="SAM" id="MobiDB-lite"/>
    </source>
</evidence>
<dbReference type="AlphaFoldDB" id="A0A4Q5J4B5"/>
<feature type="transmembrane region" description="Helical" evidence="2">
    <location>
        <begin position="169"/>
        <end position="189"/>
    </location>
</feature>
<dbReference type="InterPro" id="IPR025495">
    <property type="entry name" value="DUF4386"/>
</dbReference>
<dbReference type="Pfam" id="PF14329">
    <property type="entry name" value="DUF4386"/>
    <property type="match status" value="1"/>
</dbReference>
<feature type="transmembrane region" description="Helical" evidence="2">
    <location>
        <begin position="226"/>
        <end position="243"/>
    </location>
</feature>
<evidence type="ECO:0000313" key="3">
    <source>
        <dbReference type="EMBL" id="RYU13477.1"/>
    </source>
</evidence>
<reference evidence="3 4" key="1">
    <citation type="submission" date="2019-01" db="EMBL/GenBank/DDBJ databases">
        <title>Nocardioides guangzhouensis sp. nov., an actinobacterium isolated from soil.</title>
        <authorList>
            <person name="Fu Y."/>
            <person name="Cai Y."/>
            <person name="Lin Z."/>
            <person name="Chen P."/>
        </authorList>
    </citation>
    <scope>NUCLEOTIDE SEQUENCE [LARGE SCALE GENOMIC DNA]</scope>
    <source>
        <strain evidence="3 4">NBRC 105384</strain>
    </source>
</reference>
<evidence type="ECO:0000256" key="2">
    <source>
        <dbReference type="SAM" id="Phobius"/>
    </source>
</evidence>
<keyword evidence="2" id="KW-0812">Transmembrane</keyword>
<feature type="transmembrane region" description="Helical" evidence="2">
    <location>
        <begin position="34"/>
        <end position="56"/>
    </location>
</feature>
<name>A0A4Q5J4B5_9ACTN</name>
<evidence type="ECO:0000313" key="4">
    <source>
        <dbReference type="Proteomes" id="UP000291189"/>
    </source>
</evidence>
<feature type="transmembrane region" description="Helical" evidence="2">
    <location>
        <begin position="121"/>
        <end position="141"/>
    </location>
</feature>
<sequence>MTNRTEHVPVPRLPRDTRPPVAQRVPAQWSVRNASLTAGIALLLMSVVAIFGNVVVVDGLVTEGDAAQTVGDLTDAAGLFGLGIVGLIVVIALDVVVAWALYRVFSPVNVSLSMLTAIMRLVYSAVFMVAIGQLLGVLRLLNDDGTRAVLGADLVQVQAMQGITAFNDIWYVGQFLFGIHFVLIGYLAYRSGYVPRVLGALLVIAGLGYAADSLGAVLAQSSWADISSFTFLGEFLLALWLVIRAHGVALGAAALEAPSSEPVAGFGQRLSDTRGTSRS</sequence>
<feature type="region of interest" description="Disordered" evidence="1">
    <location>
        <begin position="1"/>
        <end position="20"/>
    </location>
</feature>
<dbReference type="RefSeq" id="WP_129986438.1">
    <property type="nucleotide sequence ID" value="NZ_SDPU01000018.1"/>
</dbReference>